<evidence type="ECO:0000313" key="3">
    <source>
        <dbReference type="Proteomes" id="UP000822688"/>
    </source>
</evidence>
<keyword evidence="3" id="KW-1185">Reference proteome</keyword>
<keyword evidence="1" id="KW-0732">Signal</keyword>
<feature type="signal peptide" evidence="1">
    <location>
        <begin position="1"/>
        <end position="16"/>
    </location>
</feature>
<name>A0A8T0IA55_CERPU</name>
<comment type="caution">
    <text evidence="2">The sequence shown here is derived from an EMBL/GenBank/DDBJ whole genome shotgun (WGS) entry which is preliminary data.</text>
</comment>
<feature type="chain" id="PRO_5035729677" evidence="1">
    <location>
        <begin position="17"/>
        <end position="56"/>
    </location>
</feature>
<gene>
    <name evidence="2" type="ORF">KC19_4G163200</name>
</gene>
<dbReference type="Proteomes" id="UP000822688">
    <property type="component" value="Chromosome 4"/>
</dbReference>
<organism evidence="2 3">
    <name type="scientific">Ceratodon purpureus</name>
    <name type="common">Fire moss</name>
    <name type="synonym">Dicranum purpureum</name>
    <dbReference type="NCBI Taxonomy" id="3225"/>
    <lineage>
        <taxon>Eukaryota</taxon>
        <taxon>Viridiplantae</taxon>
        <taxon>Streptophyta</taxon>
        <taxon>Embryophyta</taxon>
        <taxon>Bryophyta</taxon>
        <taxon>Bryophytina</taxon>
        <taxon>Bryopsida</taxon>
        <taxon>Dicranidae</taxon>
        <taxon>Pseudoditrichales</taxon>
        <taxon>Ditrichaceae</taxon>
        <taxon>Ceratodon</taxon>
    </lineage>
</organism>
<evidence type="ECO:0000256" key="1">
    <source>
        <dbReference type="SAM" id="SignalP"/>
    </source>
</evidence>
<protein>
    <submittedName>
        <fullName evidence="2">Uncharacterized protein</fullName>
    </submittedName>
</protein>
<proteinExistence type="predicted"/>
<reference evidence="2" key="1">
    <citation type="submission" date="2020-06" db="EMBL/GenBank/DDBJ databases">
        <title>WGS assembly of Ceratodon purpureus strain R40.</title>
        <authorList>
            <person name="Carey S.B."/>
            <person name="Jenkins J."/>
            <person name="Shu S."/>
            <person name="Lovell J.T."/>
            <person name="Sreedasyam A."/>
            <person name="Maumus F."/>
            <person name="Tiley G.P."/>
            <person name="Fernandez-Pozo N."/>
            <person name="Barry K."/>
            <person name="Chen C."/>
            <person name="Wang M."/>
            <person name="Lipzen A."/>
            <person name="Daum C."/>
            <person name="Saski C.A."/>
            <person name="Payton A.C."/>
            <person name="Mcbreen J.C."/>
            <person name="Conrad R.E."/>
            <person name="Kollar L.M."/>
            <person name="Olsson S."/>
            <person name="Huttunen S."/>
            <person name="Landis J.B."/>
            <person name="Wickett N.J."/>
            <person name="Johnson M.G."/>
            <person name="Rensing S.A."/>
            <person name="Grimwood J."/>
            <person name="Schmutz J."/>
            <person name="Mcdaniel S.F."/>
        </authorList>
    </citation>
    <scope>NUCLEOTIDE SEQUENCE</scope>
    <source>
        <strain evidence="2">R40</strain>
    </source>
</reference>
<evidence type="ECO:0000313" key="2">
    <source>
        <dbReference type="EMBL" id="KAG0580292.1"/>
    </source>
</evidence>
<sequence>MYFLYIFLFLYGIVSAKMTEQRCLLGTCIILFRFQDAVPEERESVQSIDEAACSNF</sequence>
<dbReference type="AlphaFoldDB" id="A0A8T0IA55"/>
<dbReference type="EMBL" id="CM026424">
    <property type="protein sequence ID" value="KAG0580292.1"/>
    <property type="molecule type" value="Genomic_DNA"/>
</dbReference>
<accession>A0A8T0IA55</accession>